<reference evidence="2" key="1">
    <citation type="submission" date="2018-11" db="EMBL/GenBank/DDBJ databases">
        <authorList>
            <consortium name="Genoscope - CEA"/>
            <person name="William W."/>
        </authorList>
    </citation>
    <scope>NUCLEOTIDE SEQUENCE</scope>
</reference>
<protein>
    <submittedName>
        <fullName evidence="2">Uncharacterized protein</fullName>
    </submittedName>
</protein>
<dbReference type="AlphaFoldDB" id="A0A3P6B687"/>
<feature type="region of interest" description="Disordered" evidence="1">
    <location>
        <begin position="47"/>
        <end position="66"/>
    </location>
</feature>
<name>A0A3P6B687_BRAOL</name>
<gene>
    <name evidence="2" type="ORF">BOLC3T18076H</name>
</gene>
<accession>A0A3P6B687</accession>
<evidence type="ECO:0000256" key="1">
    <source>
        <dbReference type="SAM" id="MobiDB-lite"/>
    </source>
</evidence>
<feature type="compositionally biased region" description="Acidic residues" evidence="1">
    <location>
        <begin position="48"/>
        <end position="62"/>
    </location>
</feature>
<organism evidence="2">
    <name type="scientific">Brassica oleracea</name>
    <name type="common">Wild cabbage</name>
    <dbReference type="NCBI Taxonomy" id="3712"/>
    <lineage>
        <taxon>Eukaryota</taxon>
        <taxon>Viridiplantae</taxon>
        <taxon>Streptophyta</taxon>
        <taxon>Embryophyta</taxon>
        <taxon>Tracheophyta</taxon>
        <taxon>Spermatophyta</taxon>
        <taxon>Magnoliopsida</taxon>
        <taxon>eudicotyledons</taxon>
        <taxon>Gunneridae</taxon>
        <taxon>Pentapetalae</taxon>
        <taxon>rosids</taxon>
        <taxon>malvids</taxon>
        <taxon>Brassicales</taxon>
        <taxon>Brassicaceae</taxon>
        <taxon>Brassiceae</taxon>
        <taxon>Brassica</taxon>
    </lineage>
</organism>
<evidence type="ECO:0000313" key="2">
    <source>
        <dbReference type="EMBL" id="VDC94734.1"/>
    </source>
</evidence>
<sequence>MFAAGEEPNGETVNTYHKPKRIETILEALDPEETQLVFHRLNRSYSESESDCNDLQADEEEPDVSKPTPLLQMISMIEDTTHSPDDLILDDKVEDDTVVKLAHIQKTMFVGGLSAAVQARMRAEKKRKSKEAKEK</sequence>
<proteinExistence type="predicted"/>
<dbReference type="EMBL" id="LR031872">
    <property type="protein sequence ID" value="VDC94734.1"/>
    <property type="molecule type" value="Genomic_DNA"/>
</dbReference>
<feature type="non-terminal residue" evidence="2">
    <location>
        <position position="135"/>
    </location>
</feature>
<feature type="non-terminal residue" evidence="2">
    <location>
        <position position="1"/>
    </location>
</feature>